<feature type="region of interest" description="Disordered" evidence="1">
    <location>
        <begin position="132"/>
        <end position="152"/>
    </location>
</feature>
<accession>A0A8R1Y377</accession>
<dbReference type="EnsemblMetazoa" id="OVOC8296.1">
    <property type="protein sequence ID" value="OVOC8296.1"/>
    <property type="gene ID" value="WBGene00245105"/>
</dbReference>
<dbReference type="OMA" id="LQCERIQ"/>
<proteinExistence type="predicted"/>
<protein>
    <submittedName>
        <fullName evidence="2">Uncharacterized protein</fullName>
    </submittedName>
</protein>
<reference evidence="2" key="2">
    <citation type="submission" date="2022-06" db="UniProtKB">
        <authorList>
            <consortium name="EnsemblMetazoa"/>
        </authorList>
    </citation>
    <scope>IDENTIFICATION</scope>
</reference>
<evidence type="ECO:0000313" key="2">
    <source>
        <dbReference type="EnsemblMetazoa" id="OVOC8296.1"/>
    </source>
</evidence>
<evidence type="ECO:0000313" key="3">
    <source>
        <dbReference type="Proteomes" id="UP000024404"/>
    </source>
</evidence>
<dbReference type="AlphaFoldDB" id="A0A8R1Y377"/>
<dbReference type="EMBL" id="CMVM020000247">
    <property type="status" value="NOT_ANNOTATED_CDS"/>
    <property type="molecule type" value="Genomic_DNA"/>
</dbReference>
<feature type="compositionally biased region" description="Basic residues" evidence="1">
    <location>
        <begin position="139"/>
        <end position="152"/>
    </location>
</feature>
<reference evidence="3" key="1">
    <citation type="submission" date="2013-10" db="EMBL/GenBank/DDBJ databases">
        <title>Genome sequencing of Onchocerca volvulus.</title>
        <authorList>
            <person name="Cotton J."/>
            <person name="Tsai J."/>
            <person name="Stanley E."/>
            <person name="Tracey A."/>
            <person name="Holroyd N."/>
            <person name="Lustigman S."/>
            <person name="Berriman M."/>
        </authorList>
    </citation>
    <scope>NUCLEOTIDE SEQUENCE</scope>
</reference>
<dbReference type="Proteomes" id="UP000024404">
    <property type="component" value="Unassembled WGS sequence"/>
</dbReference>
<evidence type="ECO:0000256" key="1">
    <source>
        <dbReference type="SAM" id="MobiDB-lite"/>
    </source>
</evidence>
<name>A0A8R1Y377_ONCVO</name>
<keyword evidence="3" id="KW-1185">Reference proteome</keyword>
<feature type="region of interest" description="Disordered" evidence="1">
    <location>
        <begin position="75"/>
        <end position="114"/>
    </location>
</feature>
<sequence>MLGVQAVRTIQKCREEKKKLARSSSELQGERFQKAASAFYREDEEKFLEELAHLHLEDSRAVSELAEETKRIKQKRHFSVQETPFRSPSFDDSDVPREMMKNKKRSMESVDVKEAPGDKKISWAGLFSTFSSARNSRQSSKKPPKRRMSTFI</sequence>
<feature type="compositionally biased region" description="Basic and acidic residues" evidence="1">
    <location>
        <begin position="94"/>
        <end position="114"/>
    </location>
</feature>
<organism evidence="2 3">
    <name type="scientific">Onchocerca volvulus</name>
    <dbReference type="NCBI Taxonomy" id="6282"/>
    <lineage>
        <taxon>Eukaryota</taxon>
        <taxon>Metazoa</taxon>
        <taxon>Ecdysozoa</taxon>
        <taxon>Nematoda</taxon>
        <taxon>Chromadorea</taxon>
        <taxon>Rhabditida</taxon>
        <taxon>Spirurina</taxon>
        <taxon>Spiruromorpha</taxon>
        <taxon>Filarioidea</taxon>
        <taxon>Onchocercidae</taxon>
        <taxon>Onchocerca</taxon>
    </lineage>
</organism>